<proteinExistence type="evidence at transcript level"/>
<dbReference type="AlphaFoldDB" id="F2CXD2"/>
<organism evidence="2">
    <name type="scientific">Hordeum vulgare subsp. vulgare</name>
    <name type="common">Domesticated barley</name>
    <dbReference type="NCBI Taxonomy" id="112509"/>
    <lineage>
        <taxon>Eukaryota</taxon>
        <taxon>Viridiplantae</taxon>
        <taxon>Streptophyta</taxon>
        <taxon>Embryophyta</taxon>
        <taxon>Tracheophyta</taxon>
        <taxon>Spermatophyta</taxon>
        <taxon>Magnoliopsida</taxon>
        <taxon>Liliopsida</taxon>
        <taxon>Poales</taxon>
        <taxon>Poaceae</taxon>
        <taxon>BOP clade</taxon>
        <taxon>Pooideae</taxon>
        <taxon>Triticodae</taxon>
        <taxon>Triticeae</taxon>
        <taxon>Hordeinae</taxon>
        <taxon>Hordeum</taxon>
    </lineage>
</organism>
<accession>F2CXD2</accession>
<feature type="transmembrane region" description="Helical" evidence="1">
    <location>
        <begin position="136"/>
        <end position="155"/>
    </location>
</feature>
<keyword evidence="1" id="KW-0472">Membrane</keyword>
<protein>
    <submittedName>
        <fullName evidence="2">Predicted protein</fullName>
    </submittedName>
</protein>
<evidence type="ECO:0000313" key="2">
    <source>
        <dbReference type="EMBL" id="BAJ87503.1"/>
    </source>
</evidence>
<dbReference type="EMBL" id="AK356285">
    <property type="protein sequence ID" value="BAJ87503.1"/>
    <property type="molecule type" value="mRNA"/>
</dbReference>
<keyword evidence="1" id="KW-1133">Transmembrane helix</keyword>
<name>F2CXD2_HORVV</name>
<reference evidence="2" key="1">
    <citation type="journal article" date="2011" name="Plant Physiol.">
        <title>Comprehensive sequence analysis of 24,783 barley full-length cDNAs derived from 12 clone libraries.</title>
        <authorList>
            <person name="Matsumoto T."/>
            <person name="Tanaka T."/>
            <person name="Sakai H."/>
            <person name="Amano N."/>
            <person name="Kanamori H."/>
            <person name="Kurita K."/>
            <person name="Kikuta A."/>
            <person name="Kamiya K."/>
            <person name="Yamamoto M."/>
            <person name="Ikawa H."/>
            <person name="Fujii N."/>
            <person name="Hori K."/>
            <person name="Itoh T."/>
            <person name="Sato K."/>
        </authorList>
    </citation>
    <scope>NUCLEOTIDE SEQUENCE</scope>
    <source>
        <tissue evidence="2">Shoot</tissue>
    </source>
</reference>
<sequence>MWWWRSHKFRLNVDGDDVHCFVHGLHYFVRVQVWSSRSGKNPGRERRRCRHGRFTQSTRRPSTVATLGAMSKTWSRATKTVPTASKLAKIAGVAVVAAKSANTMATTTVLSTSTSVTNKVREEGWETTSHPLTFSFLPFYFAFFPATVDGVILLFRQS</sequence>
<keyword evidence="1" id="KW-0812">Transmembrane</keyword>
<evidence type="ECO:0000256" key="1">
    <source>
        <dbReference type="SAM" id="Phobius"/>
    </source>
</evidence>